<evidence type="ECO:0000313" key="1">
    <source>
        <dbReference type="EMBL" id="MCZ0963734.1"/>
    </source>
</evidence>
<dbReference type="RefSeq" id="WP_268943831.1">
    <property type="nucleotide sequence ID" value="NZ_JAPTYD010000048.1"/>
</dbReference>
<accession>A0ABT4J9G9</accession>
<keyword evidence="2" id="KW-1185">Reference proteome</keyword>
<sequence>MTTDANGRYLVVGGASGRASAVRMVHDAGGGVIAVGRLVPTVLAVSDDAGFVDALRSQGAWLVLPVPGGLGCATAGEAR</sequence>
<evidence type="ECO:0000313" key="2">
    <source>
        <dbReference type="Proteomes" id="UP001149822"/>
    </source>
</evidence>
<dbReference type="Proteomes" id="UP001149822">
    <property type="component" value="Unassembled WGS sequence"/>
</dbReference>
<reference evidence="1" key="1">
    <citation type="submission" date="2022-12" db="EMBL/GenBank/DDBJ databases">
        <title>Paracoccus sp. EF6 isolated from a lake water.</title>
        <authorList>
            <person name="Liu H."/>
        </authorList>
    </citation>
    <scope>NUCLEOTIDE SEQUENCE</scope>
    <source>
        <strain evidence="1">EF6</strain>
    </source>
</reference>
<comment type="caution">
    <text evidence="1">The sequence shown here is derived from an EMBL/GenBank/DDBJ whole genome shotgun (WGS) entry which is preliminary data.</text>
</comment>
<organism evidence="1 2">
    <name type="scientific">Paracoccus benzoatiresistens</name>
    <dbReference type="NCBI Taxonomy" id="2997341"/>
    <lineage>
        <taxon>Bacteria</taxon>
        <taxon>Pseudomonadati</taxon>
        <taxon>Pseudomonadota</taxon>
        <taxon>Alphaproteobacteria</taxon>
        <taxon>Rhodobacterales</taxon>
        <taxon>Paracoccaceae</taxon>
        <taxon>Paracoccus</taxon>
    </lineage>
</organism>
<dbReference type="EMBL" id="JAPTYD010000048">
    <property type="protein sequence ID" value="MCZ0963734.1"/>
    <property type="molecule type" value="Genomic_DNA"/>
</dbReference>
<name>A0ABT4J9G9_9RHOB</name>
<proteinExistence type="predicted"/>
<gene>
    <name evidence="1" type="ORF">OU682_19240</name>
</gene>
<protein>
    <submittedName>
        <fullName evidence="1">Uncharacterized protein</fullName>
    </submittedName>
</protein>